<feature type="transmembrane region" description="Helical" evidence="1">
    <location>
        <begin position="368"/>
        <end position="387"/>
    </location>
</feature>
<dbReference type="InterPro" id="IPR002656">
    <property type="entry name" value="Acyl_transf_3_dom"/>
</dbReference>
<keyword evidence="1" id="KW-1133">Transmembrane helix</keyword>
<dbReference type="PANTHER" id="PTHR23028:SF125">
    <property type="entry name" value="ACYLTRANSFERASE"/>
    <property type="match status" value="1"/>
</dbReference>
<keyword evidence="1" id="KW-0472">Membrane</keyword>
<evidence type="ECO:0000313" key="4">
    <source>
        <dbReference type="Proteomes" id="UP000308549"/>
    </source>
</evidence>
<gene>
    <name evidence="3" type="ORF">B0A50_03902</name>
</gene>
<dbReference type="GO" id="GO:0016747">
    <property type="term" value="F:acyltransferase activity, transferring groups other than amino-acyl groups"/>
    <property type="evidence" value="ECO:0007669"/>
    <property type="project" value="InterPro"/>
</dbReference>
<dbReference type="PANTHER" id="PTHR23028">
    <property type="entry name" value="ACETYLTRANSFERASE"/>
    <property type="match status" value="1"/>
</dbReference>
<comment type="caution">
    <text evidence="3">The sequence shown here is derived from an EMBL/GenBank/DDBJ whole genome shotgun (WGS) entry which is preliminary data.</text>
</comment>
<protein>
    <recommendedName>
        <fullName evidence="2">Acyltransferase 3 domain-containing protein</fullName>
    </recommendedName>
</protein>
<keyword evidence="1" id="KW-0812">Transmembrane</keyword>
<evidence type="ECO:0000313" key="3">
    <source>
        <dbReference type="EMBL" id="TKA28435.1"/>
    </source>
</evidence>
<evidence type="ECO:0000259" key="2">
    <source>
        <dbReference type="Pfam" id="PF01757"/>
    </source>
</evidence>
<dbReference type="Proteomes" id="UP000308549">
    <property type="component" value="Unassembled WGS sequence"/>
</dbReference>
<name>A0A4U0U308_9PEZI</name>
<organism evidence="3 4">
    <name type="scientific">Salinomyces thailandicus</name>
    <dbReference type="NCBI Taxonomy" id="706561"/>
    <lineage>
        <taxon>Eukaryota</taxon>
        <taxon>Fungi</taxon>
        <taxon>Dikarya</taxon>
        <taxon>Ascomycota</taxon>
        <taxon>Pezizomycotina</taxon>
        <taxon>Dothideomycetes</taxon>
        <taxon>Dothideomycetidae</taxon>
        <taxon>Mycosphaerellales</taxon>
        <taxon>Teratosphaeriaceae</taxon>
        <taxon>Salinomyces</taxon>
    </lineage>
</organism>
<sequence length="510" mass="58125">MPYHDSDSNNMAAPGMGLLEKDTESLDMEERHASNADRFQNGLLYAANSVLQVVKPSFLSRKGDKKNSKLRRTAYLDGLRGFAAFLVYWHHHLLWAHEALGSEKILQSGYGYEGNYYFANLPGVRIFVNGGHIAVASFFVLSGYVLSMKPLLLINSGEYAKLGDNVAAALFKRWLRLYLPILATTFILLCAWHIFGIYGNFVPEPNFGAGIWKWYIDLKNYTFVFRTGGDPWLSYNPHTWSIPVEFKGSIIIYTALLAFSRCTRRARFFCEAALTYYFMYIADGAHFAMFMAGMMLCDADIAAQNDDLPSWFAIIKEFETPIVYTMFIVAMLLGGIPSYLSDVSYLRDSPGWYVASFMKPQAVFDYKWFFLFWAAIFLIISSGRIPWLKRFFETRFNLYLCRISYMLYLVHGPILWTLGDRLYAAVGFAREQHAMSIPHWVNSFPVPRIGPYALELSFFVPQIILLPVTLLAAELATTMIDGPSLRFSGWLYKQTVPAPEEGHRGAENRA</sequence>
<feature type="transmembrane region" description="Helical" evidence="1">
    <location>
        <begin position="322"/>
        <end position="340"/>
    </location>
</feature>
<dbReference type="EMBL" id="NAJL01000018">
    <property type="protein sequence ID" value="TKA28435.1"/>
    <property type="molecule type" value="Genomic_DNA"/>
</dbReference>
<feature type="transmembrane region" description="Helical" evidence="1">
    <location>
        <begin position="126"/>
        <end position="146"/>
    </location>
</feature>
<accession>A0A4U0U308</accession>
<dbReference type="AlphaFoldDB" id="A0A4U0U308"/>
<keyword evidence="4" id="KW-1185">Reference proteome</keyword>
<feature type="transmembrane region" description="Helical" evidence="1">
    <location>
        <begin position="177"/>
        <end position="198"/>
    </location>
</feature>
<evidence type="ECO:0000256" key="1">
    <source>
        <dbReference type="SAM" id="Phobius"/>
    </source>
</evidence>
<dbReference type="InterPro" id="IPR050879">
    <property type="entry name" value="Acyltransferase_3"/>
</dbReference>
<reference evidence="3 4" key="1">
    <citation type="submission" date="2017-03" db="EMBL/GenBank/DDBJ databases">
        <title>Genomes of endolithic fungi from Antarctica.</title>
        <authorList>
            <person name="Coleine C."/>
            <person name="Masonjones S."/>
            <person name="Stajich J.E."/>
        </authorList>
    </citation>
    <scope>NUCLEOTIDE SEQUENCE [LARGE SCALE GENOMIC DNA]</scope>
    <source>
        <strain evidence="3 4">CCFEE 6315</strain>
    </source>
</reference>
<feature type="transmembrane region" description="Helical" evidence="1">
    <location>
        <begin position="456"/>
        <end position="476"/>
    </location>
</feature>
<feature type="domain" description="Acyltransferase 3" evidence="2">
    <location>
        <begin position="74"/>
        <end position="443"/>
    </location>
</feature>
<dbReference type="OrthoDB" id="5819582at2759"/>
<feature type="transmembrane region" description="Helical" evidence="1">
    <location>
        <begin position="399"/>
        <end position="418"/>
    </location>
</feature>
<feature type="transmembrane region" description="Helical" evidence="1">
    <location>
        <begin position="240"/>
        <end position="259"/>
    </location>
</feature>
<dbReference type="Pfam" id="PF01757">
    <property type="entry name" value="Acyl_transf_3"/>
    <property type="match status" value="1"/>
</dbReference>
<proteinExistence type="predicted"/>